<feature type="chain" id="PRO_5003968517" evidence="2">
    <location>
        <begin position="20"/>
        <end position="151"/>
    </location>
</feature>
<protein>
    <submittedName>
        <fullName evidence="3">Uncharacterized protein</fullName>
    </submittedName>
</protein>
<evidence type="ECO:0000256" key="1">
    <source>
        <dbReference type="SAM" id="MobiDB-lite"/>
    </source>
</evidence>
<dbReference type="AlphaFoldDB" id="L5JV00"/>
<dbReference type="InParanoid" id="L5JV00"/>
<gene>
    <name evidence="3" type="ORF">PAL_GLEAN10016919</name>
</gene>
<feature type="region of interest" description="Disordered" evidence="1">
    <location>
        <begin position="28"/>
        <end position="54"/>
    </location>
</feature>
<evidence type="ECO:0000313" key="4">
    <source>
        <dbReference type="Proteomes" id="UP000010552"/>
    </source>
</evidence>
<proteinExistence type="predicted"/>
<dbReference type="EMBL" id="KB031114">
    <property type="protein sequence ID" value="ELK03130.1"/>
    <property type="molecule type" value="Genomic_DNA"/>
</dbReference>
<feature type="signal peptide" evidence="2">
    <location>
        <begin position="1"/>
        <end position="19"/>
    </location>
</feature>
<organism evidence="3 4">
    <name type="scientific">Pteropus alecto</name>
    <name type="common">Black flying fox</name>
    <dbReference type="NCBI Taxonomy" id="9402"/>
    <lineage>
        <taxon>Eukaryota</taxon>
        <taxon>Metazoa</taxon>
        <taxon>Chordata</taxon>
        <taxon>Craniata</taxon>
        <taxon>Vertebrata</taxon>
        <taxon>Euteleostomi</taxon>
        <taxon>Mammalia</taxon>
        <taxon>Eutheria</taxon>
        <taxon>Laurasiatheria</taxon>
        <taxon>Chiroptera</taxon>
        <taxon>Yinpterochiroptera</taxon>
        <taxon>Pteropodoidea</taxon>
        <taxon>Pteropodidae</taxon>
        <taxon>Pteropodinae</taxon>
        <taxon>Pteropus</taxon>
    </lineage>
</organism>
<evidence type="ECO:0000256" key="2">
    <source>
        <dbReference type="SAM" id="SignalP"/>
    </source>
</evidence>
<dbReference type="Proteomes" id="UP000010552">
    <property type="component" value="Unassembled WGS sequence"/>
</dbReference>
<evidence type="ECO:0000313" key="3">
    <source>
        <dbReference type="EMBL" id="ELK03130.1"/>
    </source>
</evidence>
<reference evidence="4" key="1">
    <citation type="journal article" date="2013" name="Science">
        <title>Comparative analysis of bat genomes provides insight into the evolution of flight and immunity.</title>
        <authorList>
            <person name="Zhang G."/>
            <person name="Cowled C."/>
            <person name="Shi Z."/>
            <person name="Huang Z."/>
            <person name="Bishop-Lilly K.A."/>
            <person name="Fang X."/>
            <person name="Wynne J.W."/>
            <person name="Xiong Z."/>
            <person name="Baker M.L."/>
            <person name="Zhao W."/>
            <person name="Tachedjian M."/>
            <person name="Zhu Y."/>
            <person name="Zhou P."/>
            <person name="Jiang X."/>
            <person name="Ng J."/>
            <person name="Yang L."/>
            <person name="Wu L."/>
            <person name="Xiao J."/>
            <person name="Feng Y."/>
            <person name="Chen Y."/>
            <person name="Sun X."/>
            <person name="Zhang Y."/>
            <person name="Marsh G.A."/>
            <person name="Crameri G."/>
            <person name="Broder C.C."/>
            <person name="Frey K.G."/>
            <person name="Wang L.F."/>
            <person name="Wang J."/>
        </authorList>
    </citation>
    <scope>NUCLEOTIDE SEQUENCE [LARGE SCALE GENOMIC DNA]</scope>
</reference>
<name>L5JV00_PTEAL</name>
<feature type="region of interest" description="Disordered" evidence="1">
    <location>
        <begin position="113"/>
        <end position="151"/>
    </location>
</feature>
<feature type="compositionally biased region" description="Polar residues" evidence="1">
    <location>
        <begin position="113"/>
        <end position="132"/>
    </location>
</feature>
<sequence>MSSRAAALLLCLFPPEVRTNRNNKLARLSARKKAPTPGEALPGAQPSGGLQPQRATACMAIPSTNTGHVAAALKYVSKAERDQIPRHTFTPSKSRPVFLVTITKHAECLVQSRVPSQDPAQATRLSPQSHTGAQPMLALDLQAPKAKRRSG</sequence>
<accession>L5JV00</accession>
<keyword evidence="2" id="KW-0732">Signal</keyword>
<keyword evidence="4" id="KW-1185">Reference proteome</keyword>